<dbReference type="AlphaFoldDB" id="A0A3D8YGR9"/>
<comment type="caution">
    <text evidence="10">The sequence shown here is derived from an EMBL/GenBank/DDBJ whole genome shotgun (WGS) entry which is preliminary data.</text>
</comment>
<evidence type="ECO:0000256" key="6">
    <source>
        <dbReference type="SAM" id="Coils"/>
    </source>
</evidence>
<proteinExistence type="predicted"/>
<organism evidence="10 11">
    <name type="scientific">Dyadobacter luteus</name>
    <dbReference type="NCBI Taxonomy" id="2259619"/>
    <lineage>
        <taxon>Bacteria</taxon>
        <taxon>Pseudomonadati</taxon>
        <taxon>Bacteroidota</taxon>
        <taxon>Cytophagia</taxon>
        <taxon>Cytophagales</taxon>
        <taxon>Spirosomataceae</taxon>
        <taxon>Dyadobacter</taxon>
    </lineage>
</organism>
<dbReference type="PANTHER" id="PTHR43304">
    <property type="entry name" value="PHYTOCHROME-LIKE PROTEIN CPH1"/>
    <property type="match status" value="1"/>
</dbReference>
<dbReference type="Gene3D" id="3.30.450.20">
    <property type="entry name" value="PAS domain"/>
    <property type="match status" value="4"/>
</dbReference>
<evidence type="ECO:0000256" key="5">
    <source>
        <dbReference type="ARBA" id="ARBA00022777"/>
    </source>
</evidence>
<dbReference type="InterPro" id="IPR001610">
    <property type="entry name" value="PAC"/>
</dbReference>
<protein>
    <recommendedName>
        <fullName evidence="2">histidine kinase</fullName>
        <ecNumber evidence="2">2.7.13.3</ecNumber>
    </recommendedName>
</protein>
<dbReference type="CDD" id="cd00130">
    <property type="entry name" value="PAS"/>
    <property type="match status" value="3"/>
</dbReference>
<gene>
    <name evidence="10" type="ORF">DSL64_00090</name>
</gene>
<dbReference type="PROSITE" id="PS50109">
    <property type="entry name" value="HIS_KIN"/>
    <property type="match status" value="1"/>
</dbReference>
<dbReference type="InterPro" id="IPR000014">
    <property type="entry name" value="PAS"/>
</dbReference>
<sequence>MVLLNQEGQVVFINPAATSLLGLKAAAVIGKKMDGLVAFHHPKDGGIYELTELPYAKTLVTGANFKDVTMGLKIGQNPERWLSVSSDLLLKENEEIPQVLITITDVTAHVQGVLNSQTREKHLHSVISAMDDILFEIAPSGKILNGWTNLPEKLFFPLEQMTEKSVYGLFPEDLADQFRSTIQKSFRTNTTCEMEYQAPFTSHEGTWYKLKTRPISASHENLLVNISDITEAKRAKEQLKAMDIRWKFVLENADLLLCDWDLTKHSVSISGSLAKQLDLHTTEITIDQIKNRIHPDDLDTFNYVLTKCLNGDDKLYTQDYRIQRSDGSYTWLHAKSVVTGYESDGKPDRILCIGSDMTGWMNILEEVRISEEKFNQAFQYSGIGKALVDIHGRFMNVNQTLCKILGYPSEILENLTFQQITHPDDISTDLTYLAELVKGNIDSYNMEKRYLHKQGHFIWCSLTVSMVQNADKQPAFFVSQIEDISQIKRQLEILEHQTSELDLANNRLENNLRQLEEFDQIVAHNLKGPASNIAMLLQQMENCEDTEEKEQYLQYLSQSSDHLLQILQDLTQVLDVRKATVLEFELCYFKDILQDIIGSLSNKGYDFDKVKISTDFQLTGIQYVKTYLQSIFYNLVSNSLKYIRPQVDCQIHLQAYECGSYIKLIFRDNGKGIDMTKEGLHLFKFKTTFKQNDRPGVGLFLTRYQIEKFGGNIVVESQLGEGTVFTIVFEKNKLHKPQA</sequence>
<evidence type="ECO:0000256" key="1">
    <source>
        <dbReference type="ARBA" id="ARBA00000085"/>
    </source>
</evidence>
<accession>A0A3D8YGR9</accession>
<dbReference type="NCBIfam" id="TIGR00229">
    <property type="entry name" value="sensory_box"/>
    <property type="match status" value="3"/>
</dbReference>
<dbReference type="SUPFAM" id="SSF47384">
    <property type="entry name" value="Homodimeric domain of signal transducing histidine kinase"/>
    <property type="match status" value="1"/>
</dbReference>
<dbReference type="Pfam" id="PF13426">
    <property type="entry name" value="PAS_9"/>
    <property type="match status" value="1"/>
</dbReference>
<dbReference type="InterPro" id="IPR000700">
    <property type="entry name" value="PAS-assoc_C"/>
</dbReference>
<dbReference type="InterPro" id="IPR036097">
    <property type="entry name" value="HisK_dim/P_sf"/>
</dbReference>
<dbReference type="Pfam" id="PF02518">
    <property type="entry name" value="HATPase_c"/>
    <property type="match status" value="1"/>
</dbReference>
<dbReference type="EMBL" id="QNUL01000001">
    <property type="protein sequence ID" value="REA64008.1"/>
    <property type="molecule type" value="Genomic_DNA"/>
</dbReference>
<reference evidence="10 11" key="1">
    <citation type="submission" date="2018-07" db="EMBL/GenBank/DDBJ databases">
        <title>Dyadobacter roseus sp. nov., isolated from rose rhizosphere soil.</title>
        <authorList>
            <person name="Chen L."/>
        </authorList>
    </citation>
    <scope>NUCLEOTIDE SEQUENCE [LARGE SCALE GENOMIC DNA]</scope>
    <source>
        <strain evidence="10 11">RS19</strain>
    </source>
</reference>
<dbReference type="SUPFAM" id="SSF55785">
    <property type="entry name" value="PYP-like sensor domain (PAS domain)"/>
    <property type="match status" value="4"/>
</dbReference>
<feature type="domain" description="Histidine kinase" evidence="7">
    <location>
        <begin position="521"/>
        <end position="733"/>
    </location>
</feature>
<keyword evidence="11" id="KW-1185">Reference proteome</keyword>
<dbReference type="SMART" id="SM00091">
    <property type="entry name" value="PAS"/>
    <property type="match status" value="3"/>
</dbReference>
<evidence type="ECO:0000256" key="2">
    <source>
        <dbReference type="ARBA" id="ARBA00012438"/>
    </source>
</evidence>
<dbReference type="InterPro" id="IPR052162">
    <property type="entry name" value="Sensor_kinase/Photoreceptor"/>
</dbReference>
<dbReference type="Proteomes" id="UP000256373">
    <property type="component" value="Unassembled WGS sequence"/>
</dbReference>
<dbReference type="InterPro" id="IPR004358">
    <property type="entry name" value="Sig_transdc_His_kin-like_C"/>
</dbReference>
<dbReference type="PROSITE" id="PS50112">
    <property type="entry name" value="PAS"/>
    <property type="match status" value="2"/>
</dbReference>
<dbReference type="Gene3D" id="3.30.565.10">
    <property type="entry name" value="Histidine kinase-like ATPase, C-terminal domain"/>
    <property type="match status" value="1"/>
</dbReference>
<dbReference type="SUPFAM" id="SSF55874">
    <property type="entry name" value="ATPase domain of HSP90 chaperone/DNA topoisomerase II/histidine kinase"/>
    <property type="match status" value="1"/>
</dbReference>
<dbReference type="InterPro" id="IPR005467">
    <property type="entry name" value="His_kinase_dom"/>
</dbReference>
<feature type="coiled-coil region" evidence="6">
    <location>
        <begin position="491"/>
        <end position="521"/>
    </location>
</feature>
<dbReference type="SMART" id="SM00086">
    <property type="entry name" value="PAC"/>
    <property type="match status" value="2"/>
</dbReference>
<evidence type="ECO:0000259" key="8">
    <source>
        <dbReference type="PROSITE" id="PS50112"/>
    </source>
</evidence>
<dbReference type="OrthoDB" id="890870at2"/>
<dbReference type="PROSITE" id="PS50113">
    <property type="entry name" value="PAC"/>
    <property type="match status" value="2"/>
</dbReference>
<feature type="domain" description="PAC" evidence="9">
    <location>
        <begin position="316"/>
        <end position="369"/>
    </location>
</feature>
<dbReference type="EC" id="2.7.13.3" evidence="2"/>
<dbReference type="InterPro" id="IPR036890">
    <property type="entry name" value="HATPase_C_sf"/>
</dbReference>
<evidence type="ECO:0000256" key="4">
    <source>
        <dbReference type="ARBA" id="ARBA00022679"/>
    </source>
</evidence>
<name>A0A3D8YGR9_9BACT</name>
<evidence type="ECO:0000259" key="7">
    <source>
        <dbReference type="PROSITE" id="PS50109"/>
    </source>
</evidence>
<feature type="domain" description="PAC" evidence="9">
    <location>
        <begin position="444"/>
        <end position="496"/>
    </location>
</feature>
<dbReference type="PRINTS" id="PR00344">
    <property type="entry name" value="BCTRLSENSOR"/>
</dbReference>
<keyword evidence="4" id="KW-0808">Transferase</keyword>
<dbReference type="InterPro" id="IPR035965">
    <property type="entry name" value="PAS-like_dom_sf"/>
</dbReference>
<dbReference type="InterPro" id="IPR013655">
    <property type="entry name" value="PAS_fold_3"/>
</dbReference>
<comment type="catalytic activity">
    <reaction evidence="1">
        <text>ATP + protein L-histidine = ADP + protein N-phospho-L-histidine.</text>
        <dbReference type="EC" id="2.7.13.3"/>
    </reaction>
</comment>
<evidence type="ECO:0000259" key="9">
    <source>
        <dbReference type="PROSITE" id="PS50113"/>
    </source>
</evidence>
<dbReference type="Gene3D" id="1.10.287.130">
    <property type="match status" value="1"/>
</dbReference>
<dbReference type="GO" id="GO:0000155">
    <property type="term" value="F:phosphorelay sensor kinase activity"/>
    <property type="evidence" value="ECO:0007669"/>
    <property type="project" value="InterPro"/>
</dbReference>
<dbReference type="PANTHER" id="PTHR43304:SF1">
    <property type="entry name" value="PAC DOMAIN-CONTAINING PROTEIN"/>
    <property type="match status" value="1"/>
</dbReference>
<feature type="domain" description="PAS" evidence="8">
    <location>
        <begin position="370"/>
        <end position="440"/>
    </location>
</feature>
<keyword evidence="5" id="KW-0418">Kinase</keyword>
<feature type="domain" description="PAS" evidence="8">
    <location>
        <begin position="1"/>
        <end position="44"/>
    </location>
</feature>
<dbReference type="Pfam" id="PF08447">
    <property type="entry name" value="PAS_3"/>
    <property type="match status" value="2"/>
</dbReference>
<dbReference type="SMART" id="SM00387">
    <property type="entry name" value="HATPase_c"/>
    <property type="match status" value="1"/>
</dbReference>
<evidence type="ECO:0000313" key="10">
    <source>
        <dbReference type="EMBL" id="REA64008.1"/>
    </source>
</evidence>
<keyword evidence="6" id="KW-0175">Coiled coil</keyword>
<dbReference type="InterPro" id="IPR003594">
    <property type="entry name" value="HATPase_dom"/>
</dbReference>
<evidence type="ECO:0000313" key="11">
    <source>
        <dbReference type="Proteomes" id="UP000256373"/>
    </source>
</evidence>
<keyword evidence="3" id="KW-0597">Phosphoprotein</keyword>
<evidence type="ECO:0000256" key="3">
    <source>
        <dbReference type="ARBA" id="ARBA00022553"/>
    </source>
</evidence>